<accession>A0A512AQH8</accession>
<keyword evidence="2" id="KW-0238">DNA-binding</keyword>
<organism evidence="5 6">
    <name type="scientific">Novosphingobium sediminis</name>
    <dbReference type="NCBI Taxonomy" id="707214"/>
    <lineage>
        <taxon>Bacteria</taxon>
        <taxon>Pseudomonadati</taxon>
        <taxon>Pseudomonadota</taxon>
        <taxon>Alphaproteobacteria</taxon>
        <taxon>Sphingomonadales</taxon>
        <taxon>Sphingomonadaceae</taxon>
        <taxon>Novosphingobium</taxon>
    </lineage>
</organism>
<keyword evidence="1" id="KW-0805">Transcription regulation</keyword>
<evidence type="ECO:0000313" key="6">
    <source>
        <dbReference type="Proteomes" id="UP000321464"/>
    </source>
</evidence>
<keyword evidence="3" id="KW-0804">Transcription</keyword>
<name>A0A512AQH8_9SPHN</name>
<dbReference type="InterPro" id="IPR036388">
    <property type="entry name" value="WH-like_DNA-bd_sf"/>
</dbReference>
<dbReference type="PROSITE" id="PS50995">
    <property type="entry name" value="HTH_MARR_2"/>
    <property type="match status" value="1"/>
</dbReference>
<dbReference type="SMART" id="SM00347">
    <property type="entry name" value="HTH_MARR"/>
    <property type="match status" value="1"/>
</dbReference>
<evidence type="ECO:0000256" key="1">
    <source>
        <dbReference type="ARBA" id="ARBA00023015"/>
    </source>
</evidence>
<dbReference type="AlphaFoldDB" id="A0A512AQH8"/>
<dbReference type="OrthoDB" id="511972at2"/>
<keyword evidence="6" id="KW-1185">Reference proteome</keyword>
<dbReference type="RefSeq" id="WP_147161227.1">
    <property type="nucleotide sequence ID" value="NZ_BJYR01000030.1"/>
</dbReference>
<dbReference type="PANTHER" id="PTHR42756">
    <property type="entry name" value="TRANSCRIPTIONAL REGULATOR, MARR"/>
    <property type="match status" value="1"/>
</dbReference>
<proteinExistence type="predicted"/>
<dbReference type="PANTHER" id="PTHR42756:SF1">
    <property type="entry name" value="TRANSCRIPTIONAL REPRESSOR OF EMRAB OPERON"/>
    <property type="match status" value="1"/>
</dbReference>
<evidence type="ECO:0000256" key="3">
    <source>
        <dbReference type="ARBA" id="ARBA00023163"/>
    </source>
</evidence>
<protein>
    <recommendedName>
        <fullName evidence="4">HTH marR-type domain-containing protein</fullName>
    </recommendedName>
</protein>
<dbReference type="SUPFAM" id="SSF46785">
    <property type="entry name" value="Winged helix' DNA-binding domain"/>
    <property type="match status" value="1"/>
</dbReference>
<dbReference type="PRINTS" id="PR00598">
    <property type="entry name" value="HTHMARR"/>
</dbReference>
<dbReference type="Proteomes" id="UP000321464">
    <property type="component" value="Unassembled WGS sequence"/>
</dbReference>
<gene>
    <name evidence="5" type="ORF">NSE01_37950</name>
</gene>
<dbReference type="Gene3D" id="1.10.10.10">
    <property type="entry name" value="Winged helix-like DNA-binding domain superfamily/Winged helix DNA-binding domain"/>
    <property type="match status" value="1"/>
</dbReference>
<feature type="domain" description="HTH marR-type" evidence="4">
    <location>
        <begin position="27"/>
        <end position="156"/>
    </location>
</feature>
<dbReference type="InterPro" id="IPR036390">
    <property type="entry name" value="WH_DNA-bd_sf"/>
</dbReference>
<evidence type="ECO:0000256" key="2">
    <source>
        <dbReference type="ARBA" id="ARBA00023125"/>
    </source>
</evidence>
<dbReference type="GO" id="GO:0003700">
    <property type="term" value="F:DNA-binding transcription factor activity"/>
    <property type="evidence" value="ECO:0007669"/>
    <property type="project" value="InterPro"/>
</dbReference>
<comment type="caution">
    <text evidence="5">The sequence shown here is derived from an EMBL/GenBank/DDBJ whole genome shotgun (WGS) entry which is preliminary data.</text>
</comment>
<evidence type="ECO:0000259" key="4">
    <source>
        <dbReference type="PROSITE" id="PS50995"/>
    </source>
</evidence>
<sequence>MDEISLPSDEGQELPSQLAFNPVKTDIGLLARDLYRLFNQAIDERVRRFGLSTNACRYLAVIGMHAGITPKEMSEYFSVRSPTTVSALRILEEKRLVERYKDRVDARKTRYKLTARGVEVEALARASAVDVEALAVGCLSDQEKEEFGRMVARIRSSLESVLAP</sequence>
<dbReference type="InterPro" id="IPR000835">
    <property type="entry name" value="HTH_MarR-typ"/>
</dbReference>
<dbReference type="GO" id="GO:0003677">
    <property type="term" value="F:DNA binding"/>
    <property type="evidence" value="ECO:0007669"/>
    <property type="project" value="UniProtKB-KW"/>
</dbReference>
<dbReference type="Pfam" id="PF12802">
    <property type="entry name" value="MarR_2"/>
    <property type="match status" value="1"/>
</dbReference>
<dbReference type="EMBL" id="BJYR01000030">
    <property type="protein sequence ID" value="GEO01963.1"/>
    <property type="molecule type" value="Genomic_DNA"/>
</dbReference>
<evidence type="ECO:0000313" key="5">
    <source>
        <dbReference type="EMBL" id="GEO01963.1"/>
    </source>
</evidence>
<reference evidence="5 6" key="1">
    <citation type="submission" date="2019-07" db="EMBL/GenBank/DDBJ databases">
        <title>Whole genome shotgun sequence of Novosphingobium sediminis NBRC 106119.</title>
        <authorList>
            <person name="Hosoyama A."/>
            <person name="Uohara A."/>
            <person name="Ohji S."/>
            <person name="Ichikawa N."/>
        </authorList>
    </citation>
    <scope>NUCLEOTIDE SEQUENCE [LARGE SCALE GENOMIC DNA]</scope>
    <source>
        <strain evidence="5 6">NBRC 106119</strain>
    </source>
</reference>